<dbReference type="EMBL" id="KZ679126">
    <property type="protein sequence ID" value="PTB81229.1"/>
    <property type="molecule type" value="Genomic_DNA"/>
</dbReference>
<sequence>MATGKYVVEQSAEERPSNHWAYKNMKHPKSWPKWVLLNALYPAGKLVGIHDDWADNAFGSHVVSDFTAVSRQWQAEMERYKFARLRPTTSCTGDCSVYSPSDSKHWFKYLTFLPDTSTDMGGGDLEQTVSGQFSDVARQWLDCWRRKSVPSRSAINNIFHPVMDDGPFDSEQLELQWWDQLPLIPAVTKVINLNLMVWCENHHLMSSYILRYCPDLWYESLVDARVECFV</sequence>
<evidence type="ECO:0000313" key="2">
    <source>
        <dbReference type="Proteomes" id="UP000240760"/>
    </source>
</evidence>
<evidence type="ECO:0000313" key="1">
    <source>
        <dbReference type="EMBL" id="PTB81229.1"/>
    </source>
</evidence>
<reference evidence="1 2" key="1">
    <citation type="submission" date="2016-07" db="EMBL/GenBank/DDBJ databases">
        <title>Multiple horizontal gene transfer events from other fungi enriched the ability of initially mycotrophic Trichoderma (Ascomycota) to feed on dead plant biomass.</title>
        <authorList>
            <consortium name="DOE Joint Genome Institute"/>
            <person name="Aerts A."/>
            <person name="Atanasova L."/>
            <person name="Chenthamara K."/>
            <person name="Zhang J."/>
            <person name="Grujic M."/>
            <person name="Henrissat B."/>
            <person name="Kuo A."/>
            <person name="Salamov A."/>
            <person name="Lipzen A."/>
            <person name="Labutti K."/>
            <person name="Barry K."/>
            <person name="Miao Y."/>
            <person name="Rahimi M.J."/>
            <person name="Shen Q."/>
            <person name="Grigoriev I.V."/>
            <person name="Kubicek C.P."/>
            <person name="Druzhinina I.S."/>
        </authorList>
    </citation>
    <scope>NUCLEOTIDE SEQUENCE [LARGE SCALE GENOMIC DNA]</scope>
    <source>
        <strain evidence="1 2">ATCC 18648</strain>
    </source>
</reference>
<gene>
    <name evidence="1" type="ORF">M440DRAFT_1459473</name>
</gene>
<dbReference type="OrthoDB" id="4802432at2759"/>
<organism evidence="1 2">
    <name type="scientific">Trichoderma longibrachiatum ATCC 18648</name>
    <dbReference type="NCBI Taxonomy" id="983965"/>
    <lineage>
        <taxon>Eukaryota</taxon>
        <taxon>Fungi</taxon>
        <taxon>Dikarya</taxon>
        <taxon>Ascomycota</taxon>
        <taxon>Pezizomycotina</taxon>
        <taxon>Sordariomycetes</taxon>
        <taxon>Hypocreomycetidae</taxon>
        <taxon>Hypocreales</taxon>
        <taxon>Hypocreaceae</taxon>
        <taxon>Trichoderma</taxon>
    </lineage>
</organism>
<dbReference type="Proteomes" id="UP000240760">
    <property type="component" value="Unassembled WGS sequence"/>
</dbReference>
<keyword evidence="2" id="KW-1185">Reference proteome</keyword>
<name>A0A2T4CI39_TRILO</name>
<dbReference type="AlphaFoldDB" id="A0A2T4CI39"/>
<protein>
    <submittedName>
        <fullName evidence="1">Uncharacterized protein</fullName>
    </submittedName>
</protein>
<proteinExistence type="predicted"/>
<accession>A0A2T4CI39</accession>